<proteinExistence type="predicted"/>
<protein>
    <submittedName>
        <fullName evidence="3">Uncharacterized protein</fullName>
    </submittedName>
</protein>
<feature type="compositionally biased region" description="Polar residues" evidence="1">
    <location>
        <begin position="439"/>
        <end position="455"/>
    </location>
</feature>
<evidence type="ECO:0000256" key="2">
    <source>
        <dbReference type="SAM" id="Phobius"/>
    </source>
</evidence>
<feature type="compositionally biased region" description="Low complexity" evidence="1">
    <location>
        <begin position="150"/>
        <end position="172"/>
    </location>
</feature>
<keyword evidence="2" id="KW-1133">Transmembrane helix</keyword>
<feature type="region of interest" description="Disordered" evidence="1">
    <location>
        <begin position="637"/>
        <end position="677"/>
    </location>
</feature>
<feature type="compositionally biased region" description="Polar residues" evidence="1">
    <location>
        <begin position="766"/>
        <end position="786"/>
    </location>
</feature>
<feature type="region of interest" description="Disordered" evidence="1">
    <location>
        <begin position="1"/>
        <end position="91"/>
    </location>
</feature>
<feature type="region of interest" description="Disordered" evidence="1">
    <location>
        <begin position="535"/>
        <end position="598"/>
    </location>
</feature>
<accession>A0ABD3M4N8</accession>
<evidence type="ECO:0000256" key="1">
    <source>
        <dbReference type="SAM" id="MobiDB-lite"/>
    </source>
</evidence>
<reference evidence="3 4" key="1">
    <citation type="submission" date="2024-10" db="EMBL/GenBank/DDBJ databases">
        <title>Updated reference genomes for cyclostephanoid diatoms.</title>
        <authorList>
            <person name="Roberts W.R."/>
            <person name="Alverson A.J."/>
        </authorList>
    </citation>
    <scope>NUCLEOTIDE SEQUENCE [LARGE SCALE GENOMIC DNA]</scope>
    <source>
        <strain evidence="3 4">AJA232-27</strain>
    </source>
</reference>
<feature type="compositionally biased region" description="Basic and acidic residues" evidence="1">
    <location>
        <begin position="492"/>
        <end position="504"/>
    </location>
</feature>
<evidence type="ECO:0000313" key="3">
    <source>
        <dbReference type="EMBL" id="KAL3757694.1"/>
    </source>
</evidence>
<feature type="compositionally biased region" description="Polar residues" evidence="1">
    <location>
        <begin position="548"/>
        <end position="559"/>
    </location>
</feature>
<comment type="caution">
    <text evidence="3">The sequence shown here is derived from an EMBL/GenBank/DDBJ whole genome shotgun (WGS) entry which is preliminary data.</text>
</comment>
<feature type="region of interest" description="Disordered" evidence="1">
    <location>
        <begin position="844"/>
        <end position="863"/>
    </location>
</feature>
<feature type="compositionally biased region" description="Basic residues" evidence="1">
    <location>
        <begin position="1183"/>
        <end position="1195"/>
    </location>
</feature>
<dbReference type="AlphaFoldDB" id="A0ABD3M4N8"/>
<feature type="compositionally biased region" description="Low complexity" evidence="1">
    <location>
        <begin position="907"/>
        <end position="919"/>
    </location>
</feature>
<feature type="compositionally biased region" description="Low complexity" evidence="1">
    <location>
        <begin position="49"/>
        <end position="73"/>
    </location>
</feature>
<evidence type="ECO:0000313" key="4">
    <source>
        <dbReference type="Proteomes" id="UP001530293"/>
    </source>
</evidence>
<feature type="region of interest" description="Disordered" evidence="1">
    <location>
        <begin position="899"/>
        <end position="919"/>
    </location>
</feature>
<feature type="compositionally biased region" description="Polar residues" evidence="1">
    <location>
        <begin position="655"/>
        <end position="666"/>
    </location>
</feature>
<feature type="transmembrane region" description="Helical" evidence="2">
    <location>
        <begin position="213"/>
        <end position="236"/>
    </location>
</feature>
<dbReference type="EMBL" id="JALLBG020000255">
    <property type="protein sequence ID" value="KAL3757694.1"/>
    <property type="molecule type" value="Genomic_DNA"/>
</dbReference>
<keyword evidence="4" id="KW-1185">Reference proteome</keyword>
<feature type="region of interest" description="Disordered" evidence="1">
    <location>
        <begin position="492"/>
        <end position="519"/>
    </location>
</feature>
<organism evidence="3 4">
    <name type="scientific">Discostella pseudostelligera</name>
    <dbReference type="NCBI Taxonomy" id="259834"/>
    <lineage>
        <taxon>Eukaryota</taxon>
        <taxon>Sar</taxon>
        <taxon>Stramenopiles</taxon>
        <taxon>Ochrophyta</taxon>
        <taxon>Bacillariophyta</taxon>
        <taxon>Coscinodiscophyceae</taxon>
        <taxon>Thalassiosirophycidae</taxon>
        <taxon>Stephanodiscales</taxon>
        <taxon>Stephanodiscaceae</taxon>
        <taxon>Discostella</taxon>
    </lineage>
</organism>
<gene>
    <name evidence="3" type="ORF">ACHAWU_004479</name>
</gene>
<name>A0ABD3M4N8_9STRA</name>
<keyword evidence="2" id="KW-0472">Membrane</keyword>
<feature type="region of interest" description="Disordered" evidence="1">
    <location>
        <begin position="108"/>
        <end position="201"/>
    </location>
</feature>
<feature type="region of interest" description="Disordered" evidence="1">
    <location>
        <begin position="337"/>
        <end position="370"/>
    </location>
</feature>
<feature type="compositionally biased region" description="Polar residues" evidence="1">
    <location>
        <begin position="80"/>
        <end position="91"/>
    </location>
</feature>
<feature type="region of interest" description="Disordered" evidence="1">
    <location>
        <begin position="766"/>
        <end position="839"/>
    </location>
</feature>
<keyword evidence="2" id="KW-0812">Transmembrane</keyword>
<feature type="region of interest" description="Disordered" evidence="1">
    <location>
        <begin position="1166"/>
        <end position="1195"/>
    </location>
</feature>
<feature type="compositionally biased region" description="Gly residues" evidence="1">
    <location>
        <begin position="1170"/>
        <end position="1181"/>
    </location>
</feature>
<feature type="transmembrane region" description="Helical" evidence="2">
    <location>
        <begin position="283"/>
        <end position="310"/>
    </location>
</feature>
<feature type="compositionally biased region" description="Low complexity" evidence="1">
    <location>
        <begin position="181"/>
        <end position="195"/>
    </location>
</feature>
<feature type="compositionally biased region" description="Low complexity" evidence="1">
    <location>
        <begin position="456"/>
        <end position="466"/>
    </location>
</feature>
<feature type="compositionally biased region" description="Low complexity" evidence="1">
    <location>
        <begin position="401"/>
        <end position="433"/>
    </location>
</feature>
<feature type="compositionally biased region" description="Low complexity" evidence="1">
    <location>
        <begin position="113"/>
        <end position="133"/>
    </location>
</feature>
<feature type="region of interest" description="Disordered" evidence="1">
    <location>
        <begin position="386"/>
        <end position="466"/>
    </location>
</feature>
<sequence>MMSMRKVHASNNRGGGRTTATIARNYYDDDDDDDGWVHGGKYVPPPASSVPRASSSSKPHNGASATAAAASTARNDETKASSPYSTLSPVSLCTPVPMEELYDFSSLTTTADQASSASSQRQRQQQPRQNNQHQRGETATRIPLTIQLQRLLRPTTPRVARPTTESTTSTMTIPASSYARTPQQHVEQQQQQHPTPTSPIESFLRRSGLTPHLSYTLGNFLYQFLLLLVPIVDFLYESILSVWNTTLVTMLPNLVCDIIESICEMTKDFLHIVWRMLRFALPYMVWIIQTTTALLLAVGGTILWLLAIIIRGRKRAQESGLDSMQSSAIKSLKESVRNSPFGKNSDGRRRLPFSGFTNRHNRVPPPPRDDIHDMLASSIATSSTTTRIIGNGNGVVVPPRSSSTSSKSTPTNTTAIASAMRSSTKRTTTAAATPHHRNSTNSQSVSHYSTSNAPATSNNVRTPSTSTTRRVLFFETEAGEVVTDVTTYDKHMPASARKDRDYSLSRENYPDDESGGELHGERLAKGGVVHEAAVGTRALDDRQLREGSGSTASSDSTLPSPAPKKPTREVSAQPRPTSILGERSSSSQLSSSTTAGQMTQHLQQLLPSKNSGEGTAAGDRKEQQYTITPLSKRYARMKLHQQQQQRQKEQQSGQLPSISDTAANNNPKRKRRGDLIGAASRLGRQRRARLMSTTTTVGAHSMTFLDRNRTPKRRRDDDDLMARTDELIWRALNHDEKENNRVVQEGGGVTKRGKFNSDCVNDAVTSTPSKTHIDSASSSTAVSQIMTPPKSPEPSKFNWASSMATPGLKKVNGRGEDSDEDRPSAAAGSVATPFKPSLPLTFDEEEEDADQMRGPTKISFGGTKAADTKVNASISSVAPAFSFGSSAVAKEGTSEAKISFGNSSGISSVTKTTESQQSSSAAPSAVLFGQSAAPSVAGQAKDVAPSSVFSASSVGVTSVASFSFGSTAEPTTSTTPAPAAFLQPAATALAFGSSGLKSKDAGTTKASSALTTTPALFGSSSQPESSAPLPAIASQPASSMFGFGNAAIPSSSTVSTPSTGALSFGTGAILASSAAGAAFAFGTPSQSAATAAAPSSTFSFGATNVTGGSAVTSASGLSSQPTSTFAFGAPSQTASSAAAPFSFAATNPTTGGAAIPTPDFGAASTNTFRLGGGASSSGGGASARRRAAKASGRRI</sequence>
<dbReference type="Proteomes" id="UP001530293">
    <property type="component" value="Unassembled WGS sequence"/>
</dbReference>
<feature type="compositionally biased region" description="Low complexity" evidence="1">
    <location>
        <begin position="641"/>
        <end position="654"/>
    </location>
</feature>